<dbReference type="EMBL" id="JAZDUA010000770">
    <property type="protein sequence ID" value="KAK7789385.1"/>
    <property type="molecule type" value="Genomic_DNA"/>
</dbReference>
<feature type="region of interest" description="Disordered" evidence="4">
    <location>
        <begin position="1"/>
        <end position="122"/>
    </location>
</feature>
<dbReference type="Pfam" id="PF02827">
    <property type="entry name" value="PKI"/>
    <property type="match status" value="1"/>
</dbReference>
<dbReference type="AlphaFoldDB" id="A0AAN9VFB2"/>
<dbReference type="Proteomes" id="UP001378592">
    <property type="component" value="Unassembled WGS sequence"/>
</dbReference>
<feature type="compositionally biased region" description="Low complexity" evidence="4">
    <location>
        <begin position="107"/>
        <end position="122"/>
    </location>
</feature>
<dbReference type="PANTHER" id="PTHR15416">
    <property type="entry name" value="CAMP-DEPENDENT PROTEIN KINASE INHIBITOR/PKI"/>
    <property type="match status" value="1"/>
</dbReference>
<comment type="function">
    <text evidence="1">Extremely potent competitive inhibitor of cAMP-dependent protein kinase activity, this protein interacts with the catalytic subunit of the enzyme after the cAMP-induced dissociation of its regulatory chains.</text>
</comment>
<dbReference type="InterPro" id="IPR004171">
    <property type="entry name" value="cAMP_dep_PKI"/>
</dbReference>
<comment type="similarity">
    <text evidence="2">Belongs to the PKI family.</text>
</comment>
<dbReference type="GO" id="GO:0004862">
    <property type="term" value="F:cAMP-dependent protein kinase inhibitor activity"/>
    <property type="evidence" value="ECO:0007669"/>
    <property type="project" value="InterPro"/>
</dbReference>
<accession>A0AAN9VFB2</accession>
<evidence type="ECO:0000256" key="3">
    <source>
        <dbReference type="ARBA" id="ARBA00023013"/>
    </source>
</evidence>
<reference evidence="5 6" key="1">
    <citation type="submission" date="2024-03" db="EMBL/GenBank/DDBJ databases">
        <title>The genome assembly and annotation of the cricket Gryllus longicercus Weissman &amp; Gray.</title>
        <authorList>
            <person name="Szrajer S."/>
            <person name="Gray D."/>
            <person name="Ylla G."/>
        </authorList>
    </citation>
    <scope>NUCLEOTIDE SEQUENCE [LARGE SCALE GENOMIC DNA]</scope>
    <source>
        <strain evidence="5">DAG 2021-001</strain>
        <tissue evidence="5">Whole body minus gut</tissue>
    </source>
</reference>
<keyword evidence="3" id="KW-0649">Protein kinase inhibitor</keyword>
<feature type="compositionally biased region" description="Pro residues" evidence="4">
    <location>
        <begin position="97"/>
        <end position="106"/>
    </location>
</feature>
<protein>
    <submittedName>
        <fullName evidence="5">Uncharacterized protein</fullName>
    </submittedName>
</protein>
<evidence type="ECO:0000256" key="2">
    <source>
        <dbReference type="ARBA" id="ARBA00006393"/>
    </source>
</evidence>
<evidence type="ECO:0000313" key="6">
    <source>
        <dbReference type="Proteomes" id="UP001378592"/>
    </source>
</evidence>
<proteinExistence type="inferred from homology"/>
<organism evidence="5 6">
    <name type="scientific">Gryllus longicercus</name>
    <dbReference type="NCBI Taxonomy" id="2509291"/>
    <lineage>
        <taxon>Eukaryota</taxon>
        <taxon>Metazoa</taxon>
        <taxon>Ecdysozoa</taxon>
        <taxon>Arthropoda</taxon>
        <taxon>Hexapoda</taxon>
        <taxon>Insecta</taxon>
        <taxon>Pterygota</taxon>
        <taxon>Neoptera</taxon>
        <taxon>Polyneoptera</taxon>
        <taxon>Orthoptera</taxon>
        <taxon>Ensifera</taxon>
        <taxon>Gryllidea</taxon>
        <taxon>Grylloidea</taxon>
        <taxon>Gryllidae</taxon>
        <taxon>Gryllinae</taxon>
        <taxon>Gryllus</taxon>
    </lineage>
</organism>
<comment type="caution">
    <text evidence="5">The sequence shown here is derived from an EMBL/GenBank/DDBJ whole genome shotgun (WGS) entry which is preliminary data.</text>
</comment>
<evidence type="ECO:0000256" key="1">
    <source>
        <dbReference type="ARBA" id="ARBA00002844"/>
    </source>
</evidence>
<sequence length="122" mass="11534">MLAVMEQSPDANHDPVQDFLSSGRTGRRNAMPDILGEHASTSTAELPARLQQLNTTTAGVSGDASNAATPVGAGPASLLQPGGGGGASSPAATPGAAPAPPTPTPSVPAAAASAAGAPAASS</sequence>
<evidence type="ECO:0000313" key="5">
    <source>
        <dbReference type="EMBL" id="KAK7789385.1"/>
    </source>
</evidence>
<name>A0AAN9VFB2_9ORTH</name>
<evidence type="ECO:0000256" key="4">
    <source>
        <dbReference type="SAM" id="MobiDB-lite"/>
    </source>
</evidence>
<keyword evidence="6" id="KW-1185">Reference proteome</keyword>
<feature type="compositionally biased region" description="Polar residues" evidence="4">
    <location>
        <begin position="51"/>
        <end position="68"/>
    </location>
</feature>
<gene>
    <name evidence="5" type="ORF">R5R35_012701</name>
</gene>